<comment type="subcellular location">
    <subcellularLocation>
        <location evidence="2">Cytoplasm</location>
    </subcellularLocation>
</comment>
<dbReference type="Gene3D" id="1.25.40.10">
    <property type="entry name" value="Tetratricopeptide repeat domain"/>
    <property type="match status" value="2"/>
</dbReference>
<gene>
    <name evidence="5" type="ORF">O3P69_019225</name>
</gene>
<organism evidence="5 6">
    <name type="scientific">Scylla paramamosain</name>
    <name type="common">Mud crab</name>
    <dbReference type="NCBI Taxonomy" id="85552"/>
    <lineage>
        <taxon>Eukaryota</taxon>
        <taxon>Metazoa</taxon>
        <taxon>Ecdysozoa</taxon>
        <taxon>Arthropoda</taxon>
        <taxon>Crustacea</taxon>
        <taxon>Multicrustacea</taxon>
        <taxon>Malacostraca</taxon>
        <taxon>Eumalacostraca</taxon>
        <taxon>Eucarida</taxon>
        <taxon>Decapoda</taxon>
        <taxon>Pleocyemata</taxon>
        <taxon>Brachyura</taxon>
        <taxon>Eubrachyura</taxon>
        <taxon>Portunoidea</taxon>
        <taxon>Portunidae</taxon>
        <taxon>Portuninae</taxon>
        <taxon>Scylla</taxon>
    </lineage>
</organism>
<evidence type="ECO:0000313" key="5">
    <source>
        <dbReference type="EMBL" id="KAK8379228.1"/>
    </source>
</evidence>
<dbReference type="EMBL" id="JARAKH010000043">
    <property type="protein sequence ID" value="KAK8379228.1"/>
    <property type="molecule type" value="Genomic_DNA"/>
</dbReference>
<reference evidence="5 6" key="1">
    <citation type="submission" date="2023-03" db="EMBL/GenBank/DDBJ databases">
        <title>High-quality genome of Scylla paramamosain provides insights in environmental adaptation.</title>
        <authorList>
            <person name="Zhang L."/>
        </authorList>
    </citation>
    <scope>NUCLEOTIDE SEQUENCE [LARGE SCALE GENOMIC DNA]</scope>
    <source>
        <strain evidence="5">LZ_2023a</strain>
        <tissue evidence="5">Muscle</tissue>
    </source>
</reference>
<dbReference type="PANTHER" id="PTHR12601:SF6">
    <property type="entry name" value="CLUSTERED MITOCHONDRIA PROTEIN HOMOLOG"/>
    <property type="match status" value="1"/>
</dbReference>
<dbReference type="GO" id="GO:0005737">
    <property type="term" value="C:cytoplasm"/>
    <property type="evidence" value="ECO:0007669"/>
    <property type="project" value="UniProtKB-SubCell"/>
</dbReference>
<dbReference type="InterPro" id="IPR023231">
    <property type="entry name" value="GSKIP_dom_sf"/>
</dbReference>
<evidence type="ECO:0000256" key="1">
    <source>
        <dbReference type="ARBA" id="ARBA00022490"/>
    </source>
</evidence>
<feature type="domain" description="Clu" evidence="4">
    <location>
        <begin position="378"/>
        <end position="620"/>
    </location>
</feature>
<proteinExistence type="inferred from homology"/>
<comment type="function">
    <text evidence="2">mRNA-binding protein involved in proper cytoplasmic distribution of mitochondria.</text>
</comment>
<dbReference type="PROSITE" id="PS51823">
    <property type="entry name" value="CLU"/>
    <property type="match status" value="1"/>
</dbReference>
<protein>
    <recommendedName>
        <fullName evidence="2">Clustered mitochondria protein homolog</fullName>
    </recommendedName>
</protein>
<keyword evidence="1 2" id="KW-0963">Cytoplasm</keyword>
<dbReference type="CDD" id="cd15466">
    <property type="entry name" value="CLU-central"/>
    <property type="match status" value="1"/>
</dbReference>
<evidence type="ECO:0000259" key="4">
    <source>
        <dbReference type="PROSITE" id="PS51823"/>
    </source>
</evidence>
<dbReference type="GO" id="GO:0048312">
    <property type="term" value="P:intracellular distribution of mitochondria"/>
    <property type="evidence" value="ECO:0007669"/>
    <property type="project" value="TreeGrafter"/>
</dbReference>
<dbReference type="Gene3D" id="3.30.2280.10">
    <property type="entry name" value="Hypothetical protein (hspc210)"/>
    <property type="match status" value="1"/>
</dbReference>
<dbReference type="Pfam" id="PF13236">
    <property type="entry name" value="CLU"/>
    <property type="match status" value="1"/>
</dbReference>
<dbReference type="InterPro" id="IPR033646">
    <property type="entry name" value="CLU-central"/>
</dbReference>
<dbReference type="Pfam" id="PF12807">
    <property type="entry name" value="eIF3_p135"/>
    <property type="match status" value="1"/>
</dbReference>
<feature type="compositionally biased region" description="Basic and acidic residues" evidence="3">
    <location>
        <begin position="727"/>
        <end position="771"/>
    </location>
</feature>
<keyword evidence="6" id="KW-1185">Reference proteome</keyword>
<accession>A0AAW0SV40</accession>
<feature type="compositionally biased region" description="Basic and acidic residues" evidence="3">
    <location>
        <begin position="1"/>
        <end position="26"/>
    </location>
</feature>
<dbReference type="SUPFAM" id="SSF103107">
    <property type="entry name" value="Hypothetical protein c14orf129, hspc210"/>
    <property type="match status" value="1"/>
</dbReference>
<comment type="similarity">
    <text evidence="2">Belongs to the CLU family.</text>
</comment>
<dbReference type="Pfam" id="PF13424">
    <property type="entry name" value="TPR_12"/>
    <property type="match status" value="2"/>
</dbReference>
<dbReference type="FunFam" id="3.30.2280.10:FF:000002">
    <property type="entry name" value="Clustered mitochondria protein homolog"/>
    <property type="match status" value="1"/>
</dbReference>
<keyword evidence="2" id="KW-0694">RNA-binding</keyword>
<feature type="region of interest" description="Disordered" evidence="3">
    <location>
        <begin position="950"/>
        <end position="970"/>
    </location>
</feature>
<dbReference type="InterPro" id="IPR027523">
    <property type="entry name" value="CLU_prot"/>
</dbReference>
<dbReference type="SUPFAM" id="SSF48452">
    <property type="entry name" value="TPR-like"/>
    <property type="match status" value="2"/>
</dbReference>
<evidence type="ECO:0000256" key="2">
    <source>
        <dbReference type="HAMAP-Rule" id="MF_03013"/>
    </source>
</evidence>
<feature type="region of interest" description="Disordered" evidence="3">
    <location>
        <begin position="1358"/>
        <end position="1402"/>
    </location>
</feature>
<feature type="region of interest" description="Disordered" evidence="3">
    <location>
        <begin position="680"/>
        <end position="781"/>
    </location>
</feature>
<feature type="region of interest" description="Disordered" evidence="3">
    <location>
        <begin position="1"/>
        <end position="82"/>
    </location>
</feature>
<dbReference type="Pfam" id="PF15044">
    <property type="entry name" value="CLU_N"/>
    <property type="match status" value="1"/>
</dbReference>
<dbReference type="InterPro" id="IPR025697">
    <property type="entry name" value="CLU_dom"/>
</dbReference>
<comment type="caution">
    <text evidence="5">The sequence shown here is derived from an EMBL/GenBank/DDBJ whole genome shotgun (WGS) entry which is preliminary data.</text>
</comment>
<evidence type="ECO:0000256" key="3">
    <source>
        <dbReference type="SAM" id="MobiDB-lite"/>
    </source>
</evidence>
<feature type="compositionally biased region" description="Basic and acidic residues" evidence="3">
    <location>
        <begin position="696"/>
        <end position="718"/>
    </location>
</feature>
<dbReference type="HAMAP" id="MF_03013">
    <property type="entry name" value="CLU"/>
    <property type="match status" value="1"/>
</dbReference>
<dbReference type="InterPro" id="IPR028275">
    <property type="entry name" value="CLU_N"/>
</dbReference>
<feature type="compositionally biased region" description="Basic and acidic residues" evidence="3">
    <location>
        <begin position="680"/>
        <end position="689"/>
    </location>
</feature>
<dbReference type="GO" id="GO:0003729">
    <property type="term" value="F:mRNA binding"/>
    <property type="evidence" value="ECO:0007669"/>
    <property type="project" value="TreeGrafter"/>
</dbReference>
<dbReference type="PANTHER" id="PTHR12601">
    <property type="entry name" value="EUKARYOTIC TRANSLATION INITIATION FACTOR 3 SUBUNIT EIF-3"/>
    <property type="match status" value="1"/>
</dbReference>
<feature type="compositionally biased region" description="Basic and acidic residues" evidence="3">
    <location>
        <begin position="46"/>
        <end position="59"/>
    </location>
</feature>
<evidence type="ECO:0000313" key="6">
    <source>
        <dbReference type="Proteomes" id="UP001487740"/>
    </source>
</evidence>
<dbReference type="Proteomes" id="UP001487740">
    <property type="component" value="Unassembled WGS sequence"/>
</dbReference>
<sequence length="1402" mass="156052">MAQGKEIENGPQKETEKEKEGREKRTLMASSLKDGVTNGVLEEEEKAERETQEKMKDGGRGGGGEEEEEEEDKKKKKKEEEEESLGLQEYGFTVKIKPPTGDIFEIQVSSMELVYEIHQLLMDREDTCQRTCFSLHLDGNILDNFAELKSIEGLKEGSVIRVQEEPYTVREARIHVRHVRDLLKSLEPIDAYNGIDCASLSFLHVVTQGDILGESYKKKGAVESVDCTPPKYILPNSKERPLLPLQPFAKEHKSPQCLKVLTISGWNPPPGPRKLHGDLLYLSVVTLEGRHHHITASTWGFYLNQTTEGEFNPKPANPCYLCHSLIDLLNTLSPGFKRNFANLQKKRSARHPFERVATPYQVYTWAAPPPDHGIDALRAEDAYSSKLGYEEHIPGQTRDWNEELQTTRELPRRTLAERLVRERAMFKVHSDFVAAATRGAMAVIDGNVMAINPGEDPKMQMYIWNNIFFSLGFDVRDHYKEVGGDAAAHVAPRNDLQGVRVYGVVDQEGLYTLGTAVVDYRGYRVTAQSIIPGILEREQEQSVVYGSIDFGKTVVSHDKYLELLRSAGQTLKVLPHSVLNDKGQEVELCSSVECKGIIGNDGRHYILDLLRTFPPDINFLPGVEGAVVGDAARTLGFPMAHCHKLATLRQELVDAFVDNRYMTFLKMAALHLQRLRAQKEEEVGKKKKEEEEEEVEASKEEGKEEKKENKEKEEKEKEEKEEEEKEKDEAEKEDEKIEDKEEEERVEKEDGEKESKEFEAEAAKKMVESARESLAADTGEENTRNVIRSAAAAVGSLKETDFDIRFNLDAFSPGVRHPPGAEGRLAKERRLICDAADFLVEQQIPGLLADLSDHNAAPMDGAALCHAMHARGINIRYLGVVAERLGAADSLGHLHSLAVGEVVTRCARHVLRGLLQAVEAMSLACAVAHFLNCYLSSCVSPHAAARNEELLSKRRRRRPPFSGGGSQWASMTPRSLWAQLRAEAQEYYGFELQGEGVDAVVQRYGLQKVTLLRALCLKCGVQVLLRDYSLDGRQTEAFTEADVINLQPVVKHCNPRATDALGLYSAGQAKTQQGFLKDGYGLISEALALLNSVYGAVHPETAQCLRTLARLNYIMGDHLEALALQQKAVLMSERVNGIDHPQTVAEYVHLALYCFAAQQVSTALRLLYRARYLLLLLGAEGHPEMALVDSNIGLILHAVGQYGLSLQFLEAALHLNLRFHGSRSLKAAVTHHLVARTQSCLGDFRAALRHEKETFAIYRTLLGPDHDKTREADECLRHLTQQAVVMAKKISEAFGGGGGRSAAVAAASLGLPPVQIQPPSLSSVLDLLNVINGIMYVQITAEEIERLRAEIEKGQAQAAHLDAAADHHHHQQQQQQQQQQHDSSLALAEEGAKSEEEGTASR</sequence>
<feature type="compositionally biased region" description="Low complexity" evidence="3">
    <location>
        <begin position="1372"/>
        <end position="1388"/>
    </location>
</feature>
<dbReference type="GO" id="GO:0007005">
    <property type="term" value="P:mitochondrion organization"/>
    <property type="evidence" value="ECO:0007669"/>
    <property type="project" value="UniProtKB-UniRule"/>
</dbReference>
<dbReference type="FunFam" id="1.25.40.10:FF:000099">
    <property type="entry name" value="Clustered mitochondria protein homolog"/>
    <property type="match status" value="1"/>
</dbReference>
<name>A0AAW0SV40_SCYPA</name>
<dbReference type="InterPro" id="IPR011990">
    <property type="entry name" value="TPR-like_helical_dom_sf"/>
</dbReference>